<sequence length="240" mass="26302">MYENAVITAVDKPLPGAYLRGYALIGANLVIGESGRERFGEVRSGQDGAYVSVSPEPGGRVSIGTDDTGYAKLFLYHSGDNWALGASLMELAEYVSDRSWELTVDRSQLQNFLLRGMIGNQLTSHHTVFSEIRLLAPTTDVVVSDGLKPSIEIRRRVDERPSDYANVLQDGLDEVTGLLRTLIQSDIPVVSDITGGRDSRVVLALLQTANSTGQSLGRHVRFRSNRRNSADWPVKSRVVV</sequence>
<dbReference type="RefSeq" id="WP_157322155.1">
    <property type="nucleotide sequence ID" value="NZ_BMFX01000042.1"/>
</dbReference>
<evidence type="ECO:0000313" key="1">
    <source>
        <dbReference type="EMBL" id="MVT25823.1"/>
    </source>
</evidence>
<comment type="caution">
    <text evidence="1">The sequence shown here is derived from an EMBL/GenBank/DDBJ whole genome shotgun (WGS) entry which is preliminary data.</text>
</comment>
<evidence type="ECO:0008006" key="3">
    <source>
        <dbReference type="Google" id="ProtNLM"/>
    </source>
</evidence>
<reference evidence="1 2" key="1">
    <citation type="submission" date="2019-12" db="EMBL/GenBank/DDBJ databases">
        <title>Nesterenkonia muleiensis sp. nov., a novel actinobacterium isolated from sap of Populus euphratica.</title>
        <authorList>
            <person name="Wang R."/>
        </authorList>
    </citation>
    <scope>NUCLEOTIDE SEQUENCE [LARGE SCALE GENOMIC DNA]</scope>
    <source>
        <strain evidence="1 2">F10</strain>
    </source>
</reference>
<organism evidence="1 2">
    <name type="scientific">Nesterenkonia alkaliphila</name>
    <dbReference type="NCBI Taxonomy" id="1463631"/>
    <lineage>
        <taxon>Bacteria</taxon>
        <taxon>Bacillati</taxon>
        <taxon>Actinomycetota</taxon>
        <taxon>Actinomycetes</taxon>
        <taxon>Micrococcales</taxon>
        <taxon>Micrococcaceae</taxon>
        <taxon>Nesterenkonia</taxon>
    </lineage>
</organism>
<dbReference type="AlphaFoldDB" id="A0A7K1UH81"/>
<gene>
    <name evidence="1" type="ORF">GNZ21_05525</name>
</gene>
<keyword evidence="2" id="KW-1185">Reference proteome</keyword>
<dbReference type="OrthoDB" id="7804473at2"/>
<name>A0A7K1UH81_9MICC</name>
<dbReference type="EMBL" id="WRPM01000036">
    <property type="protein sequence ID" value="MVT25823.1"/>
    <property type="molecule type" value="Genomic_DNA"/>
</dbReference>
<protein>
    <recommendedName>
        <fullName evidence="3">Asparagine synthase</fullName>
    </recommendedName>
</protein>
<proteinExistence type="predicted"/>
<dbReference type="Proteomes" id="UP000460157">
    <property type="component" value="Unassembled WGS sequence"/>
</dbReference>
<evidence type="ECO:0000313" key="2">
    <source>
        <dbReference type="Proteomes" id="UP000460157"/>
    </source>
</evidence>
<accession>A0A7K1UH81</accession>